<accession>A0A1R3X233</accession>
<dbReference type="Proteomes" id="UP000192455">
    <property type="component" value="Unassembled WGS sequence"/>
</dbReference>
<dbReference type="STRING" id="515897.SAMN05421849_2078"/>
<dbReference type="EMBL" id="FTPS01000001">
    <property type="protein sequence ID" value="SIT84259.1"/>
    <property type="molecule type" value="Genomic_DNA"/>
</dbReference>
<dbReference type="AlphaFoldDB" id="A0A1R3X233"/>
<protein>
    <recommendedName>
        <fullName evidence="3">Polyketide cyclase / dehydrase and lipid transport</fullName>
    </recommendedName>
</protein>
<sequence>MRFSSRQDIAASPDEIFAMLTEFDAIEKGARRRRIAVRRIAPEPGGNKPDGRPAWDVGFRLHGGERRARLVLTECDLDRGVCLRGEVEGIETVLRLDLIPLSRHLTRIAVAADLSPRTIPARLLVQSLRLVRGKLDRSFARKVEEYAALMEQRALDSRGARFHWRSGAAG</sequence>
<name>A0A1R3X233_9RHOB</name>
<proteinExistence type="predicted"/>
<evidence type="ECO:0000313" key="1">
    <source>
        <dbReference type="EMBL" id="SIT84259.1"/>
    </source>
</evidence>
<evidence type="ECO:0000313" key="2">
    <source>
        <dbReference type="Proteomes" id="UP000192455"/>
    </source>
</evidence>
<keyword evidence="2" id="KW-1185">Reference proteome</keyword>
<dbReference type="RefSeq" id="WP_076649775.1">
    <property type="nucleotide sequence ID" value="NZ_FTPS01000001.1"/>
</dbReference>
<evidence type="ECO:0008006" key="3">
    <source>
        <dbReference type="Google" id="ProtNLM"/>
    </source>
</evidence>
<reference evidence="1 2" key="1">
    <citation type="submission" date="2017-01" db="EMBL/GenBank/DDBJ databases">
        <authorList>
            <person name="Mah S.A."/>
            <person name="Swanson W.J."/>
            <person name="Moy G.W."/>
            <person name="Vacquier V.D."/>
        </authorList>
    </citation>
    <scope>NUCLEOTIDE SEQUENCE [LARGE SCALE GENOMIC DNA]</scope>
    <source>
        <strain evidence="1 2">DSM 21219</strain>
    </source>
</reference>
<gene>
    <name evidence="1" type="ORF">SAMN05421849_2078</name>
</gene>
<dbReference type="SUPFAM" id="SSF55961">
    <property type="entry name" value="Bet v1-like"/>
    <property type="match status" value="1"/>
</dbReference>
<organism evidence="1 2">
    <name type="scientific">Pontibaca methylaminivorans</name>
    <dbReference type="NCBI Taxonomy" id="515897"/>
    <lineage>
        <taxon>Bacteria</taxon>
        <taxon>Pseudomonadati</taxon>
        <taxon>Pseudomonadota</taxon>
        <taxon>Alphaproteobacteria</taxon>
        <taxon>Rhodobacterales</taxon>
        <taxon>Roseobacteraceae</taxon>
        <taxon>Pontibaca</taxon>
    </lineage>
</organism>
<dbReference type="InterPro" id="IPR023393">
    <property type="entry name" value="START-like_dom_sf"/>
</dbReference>
<dbReference type="OrthoDB" id="7860307at2"/>
<dbReference type="Gene3D" id="3.30.530.20">
    <property type="match status" value="1"/>
</dbReference>